<dbReference type="Gene3D" id="1.10.287.850">
    <property type="entry name" value="HP0062-like domain"/>
    <property type="match status" value="1"/>
</dbReference>
<feature type="domain" description="PE" evidence="1">
    <location>
        <begin position="5"/>
        <end position="94"/>
    </location>
</feature>
<dbReference type="InterPro" id="IPR000084">
    <property type="entry name" value="PE-PGRS_N"/>
</dbReference>
<dbReference type="RefSeq" id="WP_149655447.1">
    <property type="nucleotide sequence ID" value="NZ_VTZN01000138.1"/>
</dbReference>
<dbReference type="InterPro" id="IPR038332">
    <property type="entry name" value="PPE_sf"/>
</dbReference>
<comment type="caution">
    <text evidence="2">The sequence shown here is derived from an EMBL/GenBank/DDBJ whole genome shotgun (WGS) entry which is preliminary data.</text>
</comment>
<protein>
    <submittedName>
        <fullName evidence="2">PE family protein</fullName>
    </submittedName>
</protein>
<reference evidence="2 3" key="1">
    <citation type="submission" date="2019-09" db="EMBL/GenBank/DDBJ databases">
        <title>Report of infection by Mycobacterium simiae a patient suffering from pulmonary tuberculosis.</title>
        <authorList>
            <person name="Mohanty P.S."/>
            <person name="Bansal A.K."/>
            <person name="Singh H."/>
            <person name="Sharma S."/>
            <person name="Patil S.A."/>
            <person name="Upadhaya P."/>
            <person name="Singh P.K."/>
            <person name="Kumar D."/>
            <person name="Kumar S."/>
            <person name="Singh R.K."/>
            <person name="Chaudhary B."/>
        </authorList>
    </citation>
    <scope>NUCLEOTIDE SEQUENCE [LARGE SCALE GENOMIC DNA]</scope>
    <source>
        <strain evidence="2 3">JAL-560-SIM</strain>
    </source>
</reference>
<evidence type="ECO:0000313" key="3">
    <source>
        <dbReference type="Proteomes" id="UP000324701"/>
    </source>
</evidence>
<dbReference type="AlphaFoldDB" id="A0A5B1BJ55"/>
<dbReference type="SUPFAM" id="SSF140459">
    <property type="entry name" value="PE/PPE dimer-like"/>
    <property type="match status" value="1"/>
</dbReference>
<dbReference type="Pfam" id="PF00934">
    <property type="entry name" value="PE"/>
    <property type="match status" value="1"/>
</dbReference>
<dbReference type="EMBL" id="VTZN01000138">
    <property type="protein sequence ID" value="KAA1248698.1"/>
    <property type="molecule type" value="Genomic_DNA"/>
</dbReference>
<sequence length="99" mass="10227">MSILATEPQKMLSAALSLQSLGVTMSARNAIAAASTMEVLPPAADEVSALTAMQFVAHATGYQAVFNQAIDIHEKLVSMLAACAESYATGEAINKADLA</sequence>
<accession>A0A5B1BJ55</accession>
<keyword evidence="3" id="KW-1185">Reference proteome</keyword>
<evidence type="ECO:0000259" key="1">
    <source>
        <dbReference type="Pfam" id="PF00934"/>
    </source>
</evidence>
<evidence type="ECO:0000313" key="2">
    <source>
        <dbReference type="EMBL" id="KAA1248698.1"/>
    </source>
</evidence>
<name>A0A5B1BJ55_MYCSI</name>
<dbReference type="Proteomes" id="UP000324701">
    <property type="component" value="Unassembled WGS sequence"/>
</dbReference>
<dbReference type="OrthoDB" id="4743014at2"/>
<proteinExistence type="predicted"/>
<gene>
    <name evidence="2" type="ORF">F0Q45_19200</name>
</gene>
<organism evidence="2 3">
    <name type="scientific">Mycobacterium simiae</name>
    <name type="common">Mycobacterium habana</name>
    <dbReference type="NCBI Taxonomy" id="1784"/>
    <lineage>
        <taxon>Bacteria</taxon>
        <taxon>Bacillati</taxon>
        <taxon>Actinomycetota</taxon>
        <taxon>Actinomycetes</taxon>
        <taxon>Mycobacteriales</taxon>
        <taxon>Mycobacteriaceae</taxon>
        <taxon>Mycobacterium</taxon>
        <taxon>Mycobacterium simiae complex</taxon>
    </lineage>
</organism>